<evidence type="ECO:0000313" key="8">
    <source>
        <dbReference type="Proteomes" id="UP000186817"/>
    </source>
</evidence>
<keyword evidence="8" id="KW-1185">Reference proteome</keyword>
<reference evidence="7 8" key="1">
    <citation type="submission" date="2016-02" db="EMBL/GenBank/DDBJ databases">
        <title>Genome analysis of coral dinoflagellate symbionts highlights evolutionary adaptations to a symbiotic lifestyle.</title>
        <authorList>
            <person name="Aranda M."/>
            <person name="Li Y."/>
            <person name="Liew Y.J."/>
            <person name="Baumgarten S."/>
            <person name="Simakov O."/>
            <person name="Wilson M."/>
            <person name="Piel J."/>
            <person name="Ashoor H."/>
            <person name="Bougouffa S."/>
            <person name="Bajic V.B."/>
            <person name="Ryu T."/>
            <person name="Ravasi T."/>
            <person name="Bayer T."/>
            <person name="Micklem G."/>
            <person name="Kim H."/>
            <person name="Bhak J."/>
            <person name="Lajeunesse T.C."/>
            <person name="Voolstra C.R."/>
        </authorList>
    </citation>
    <scope>NUCLEOTIDE SEQUENCE [LARGE SCALE GENOMIC DNA]</scope>
    <source>
        <strain evidence="7 8">CCMP2467</strain>
    </source>
</reference>
<keyword evidence="1 4" id="KW-0479">Metal-binding</keyword>
<feature type="zinc finger region" description="C3H1-type" evidence="4">
    <location>
        <begin position="144"/>
        <end position="171"/>
    </location>
</feature>
<dbReference type="Pfam" id="PF00642">
    <property type="entry name" value="zf-CCCH"/>
    <property type="match status" value="1"/>
</dbReference>
<dbReference type="GO" id="GO:0008270">
    <property type="term" value="F:zinc ion binding"/>
    <property type="evidence" value="ECO:0007669"/>
    <property type="project" value="UniProtKB-KW"/>
</dbReference>
<dbReference type="SUPFAM" id="SSF90229">
    <property type="entry name" value="CCCH zinc finger"/>
    <property type="match status" value="2"/>
</dbReference>
<dbReference type="Gene3D" id="4.10.1000.10">
    <property type="entry name" value="Zinc finger, CCCH-type"/>
    <property type="match status" value="1"/>
</dbReference>
<evidence type="ECO:0000256" key="4">
    <source>
        <dbReference type="PROSITE-ProRule" id="PRU00723"/>
    </source>
</evidence>
<evidence type="ECO:0000256" key="5">
    <source>
        <dbReference type="SAM" id="MobiDB-lite"/>
    </source>
</evidence>
<feature type="compositionally biased region" description="Basic and acidic residues" evidence="5">
    <location>
        <begin position="396"/>
        <end position="426"/>
    </location>
</feature>
<organism evidence="7 8">
    <name type="scientific">Symbiodinium microadriaticum</name>
    <name type="common">Dinoflagellate</name>
    <name type="synonym">Zooxanthella microadriatica</name>
    <dbReference type="NCBI Taxonomy" id="2951"/>
    <lineage>
        <taxon>Eukaryota</taxon>
        <taxon>Sar</taxon>
        <taxon>Alveolata</taxon>
        <taxon>Dinophyceae</taxon>
        <taxon>Suessiales</taxon>
        <taxon>Symbiodiniaceae</taxon>
        <taxon>Symbiodinium</taxon>
    </lineage>
</organism>
<feature type="domain" description="C3H1-type" evidence="6">
    <location>
        <begin position="144"/>
        <end position="171"/>
    </location>
</feature>
<dbReference type="InterPro" id="IPR000571">
    <property type="entry name" value="Znf_CCCH"/>
</dbReference>
<evidence type="ECO:0000256" key="2">
    <source>
        <dbReference type="ARBA" id="ARBA00022771"/>
    </source>
</evidence>
<dbReference type="SMART" id="SM00356">
    <property type="entry name" value="ZnF_C3H1"/>
    <property type="match status" value="3"/>
</dbReference>
<sequence length="545" mass="59664">MKGLRHCWTRCSVAHSGSSIGLLREAPPPPVGWCMAVPPPPKSDFGTGRLPAARKGKARPKETAGKVVEKVSPLWKTRLCEFWQVGKCRKGSLCSFAHGQDDLRPSPDFECTSVCPVFLHTGKCDAKGCRYAHSVQQLRVQPHLLKSKMCSFHMLGRCVVGPACRFAHSEEELQEAQAVAAAVMKRVQGMASENAQELLKTSQPAPRPRPPGALEKFMNPTAPDEPKFVKLEMEVVEMEAQPQEAQQADGDSARPRSEGISLADIPDTPKAEEPLKVVIAAAWEHDLLEEPPEPVSSLKNRVTAPGNPTRPPVQAKRSRARRVMVDTMADLEEFPTEIISAVAAAKENPDGLVQVSDSPGLIDLNSRHRQPVIVLDIEDAPETLQDLSTVGGAGSRKVETPKEGDHLVQIRRRDNGRLRGKAEHRSKSEHRRSSRAERGSPLRPARPEAQSDTTDASTCCSRREAGDEDVPASWCSRGRGRGHCDSVKEGQVCLLCGAGCSERDGNTPCAACNCGLRVFQHNTFLTVDEEDEDLRELPLRRTKSM</sequence>
<dbReference type="PANTHER" id="PTHR38160:SF1">
    <property type="entry name" value="ZINC FINGER CCCH DOMAIN-CONTAINING PROTEIN 40"/>
    <property type="match status" value="1"/>
</dbReference>
<gene>
    <name evidence="7" type="primary">CPSF30</name>
    <name evidence="7" type="ORF">AK812_SmicGene14952</name>
</gene>
<comment type="caution">
    <text evidence="7">The sequence shown here is derived from an EMBL/GenBank/DDBJ whole genome shotgun (WGS) entry which is preliminary data.</text>
</comment>
<dbReference type="PANTHER" id="PTHR38160">
    <property type="entry name" value="ZINC FINGER CCCH DOMAIN-CONTAINING PROTEIN 40"/>
    <property type="match status" value="1"/>
</dbReference>
<feature type="compositionally biased region" description="Polar residues" evidence="5">
    <location>
        <begin position="450"/>
        <end position="460"/>
    </location>
</feature>
<keyword evidence="2 4" id="KW-0863">Zinc-finger</keyword>
<feature type="region of interest" description="Disordered" evidence="5">
    <location>
        <begin position="240"/>
        <end position="267"/>
    </location>
</feature>
<dbReference type="Proteomes" id="UP000186817">
    <property type="component" value="Unassembled WGS sequence"/>
</dbReference>
<dbReference type="PROSITE" id="PS50103">
    <property type="entry name" value="ZF_C3H1"/>
    <property type="match status" value="2"/>
</dbReference>
<proteinExistence type="predicted"/>
<evidence type="ECO:0000256" key="3">
    <source>
        <dbReference type="ARBA" id="ARBA00022833"/>
    </source>
</evidence>
<evidence type="ECO:0000313" key="7">
    <source>
        <dbReference type="EMBL" id="OLQ02202.1"/>
    </source>
</evidence>
<feature type="region of interest" description="Disordered" evidence="5">
    <location>
        <begin position="387"/>
        <end position="464"/>
    </location>
</feature>
<dbReference type="InterPro" id="IPR045868">
    <property type="entry name" value="Znf_C3H13/40"/>
</dbReference>
<dbReference type="EMBL" id="LSRX01000270">
    <property type="protein sequence ID" value="OLQ02202.1"/>
    <property type="molecule type" value="Genomic_DNA"/>
</dbReference>
<dbReference type="AlphaFoldDB" id="A0A1Q9E445"/>
<accession>A0A1Q9E445</accession>
<feature type="zinc finger region" description="C3H1-type" evidence="4">
    <location>
        <begin position="74"/>
        <end position="101"/>
    </location>
</feature>
<feature type="region of interest" description="Disordered" evidence="5">
    <location>
        <begin position="197"/>
        <end position="223"/>
    </location>
</feature>
<evidence type="ECO:0000259" key="6">
    <source>
        <dbReference type="PROSITE" id="PS50103"/>
    </source>
</evidence>
<feature type="domain" description="C3H1-type" evidence="6">
    <location>
        <begin position="74"/>
        <end position="101"/>
    </location>
</feature>
<protein>
    <submittedName>
        <fullName evidence="7">Cleavage and polyadenylation specificity factor CPSF30</fullName>
    </submittedName>
</protein>
<name>A0A1Q9E445_SYMMI</name>
<evidence type="ECO:0000256" key="1">
    <source>
        <dbReference type="ARBA" id="ARBA00022723"/>
    </source>
</evidence>
<keyword evidence="3 4" id="KW-0862">Zinc</keyword>
<dbReference type="OrthoDB" id="415459at2759"/>
<dbReference type="Gene3D" id="3.30.1370.210">
    <property type="match status" value="1"/>
</dbReference>
<feature type="region of interest" description="Disordered" evidence="5">
    <location>
        <begin position="291"/>
        <end position="316"/>
    </location>
</feature>
<dbReference type="InterPro" id="IPR036855">
    <property type="entry name" value="Znf_CCCH_sf"/>
</dbReference>